<dbReference type="SUPFAM" id="SSF56672">
    <property type="entry name" value="DNA/RNA polymerases"/>
    <property type="match status" value="1"/>
</dbReference>
<dbReference type="CDD" id="cd01650">
    <property type="entry name" value="RT_nLTR_like"/>
    <property type="match status" value="1"/>
</dbReference>
<comment type="caution">
    <text evidence="5">The sequence shown here is derived from an EMBL/GenBank/DDBJ whole genome shotgun (WGS) entry which is preliminary data.</text>
</comment>
<feature type="compositionally biased region" description="Polar residues" evidence="2">
    <location>
        <begin position="72"/>
        <end position="91"/>
    </location>
</feature>
<dbReference type="InterPro" id="IPR043502">
    <property type="entry name" value="DNA/RNA_pol_sf"/>
</dbReference>
<feature type="domain" description="C2H2-type" evidence="3">
    <location>
        <begin position="800"/>
        <end position="828"/>
    </location>
</feature>
<feature type="compositionally biased region" description="Basic residues" evidence="2">
    <location>
        <begin position="232"/>
        <end position="241"/>
    </location>
</feature>
<feature type="region of interest" description="Disordered" evidence="2">
    <location>
        <begin position="862"/>
        <end position="886"/>
    </location>
</feature>
<feature type="domain" description="C2H2-type" evidence="3">
    <location>
        <begin position="990"/>
        <end position="1017"/>
    </location>
</feature>
<dbReference type="OrthoDB" id="6436077at2759"/>
<feature type="region of interest" description="Disordered" evidence="2">
    <location>
        <begin position="1973"/>
        <end position="2026"/>
    </location>
</feature>
<evidence type="ECO:0000259" key="3">
    <source>
        <dbReference type="PROSITE" id="PS50157"/>
    </source>
</evidence>
<dbReference type="PANTHER" id="PTHR19446">
    <property type="entry name" value="REVERSE TRANSCRIPTASES"/>
    <property type="match status" value="1"/>
</dbReference>
<dbReference type="PROSITE" id="PS50157">
    <property type="entry name" value="ZINC_FINGER_C2H2_2"/>
    <property type="match status" value="2"/>
</dbReference>
<dbReference type="GO" id="GO:0071897">
    <property type="term" value="P:DNA biosynthetic process"/>
    <property type="evidence" value="ECO:0007669"/>
    <property type="project" value="UniProtKB-ARBA"/>
</dbReference>
<feature type="region of interest" description="Disordered" evidence="2">
    <location>
        <begin position="56"/>
        <end position="91"/>
    </location>
</feature>
<feature type="compositionally biased region" description="Low complexity" evidence="2">
    <location>
        <begin position="1981"/>
        <end position="1995"/>
    </location>
</feature>
<proteinExistence type="predicted"/>
<dbReference type="EMBL" id="BGPR01034922">
    <property type="protein sequence ID" value="GBO09521.1"/>
    <property type="molecule type" value="Genomic_DNA"/>
</dbReference>
<feature type="domain" description="Reverse transcriptase" evidence="4">
    <location>
        <begin position="1250"/>
        <end position="1521"/>
    </location>
</feature>
<organism evidence="5 6">
    <name type="scientific">Araneus ventricosus</name>
    <name type="common">Orbweaver spider</name>
    <name type="synonym">Epeira ventricosa</name>
    <dbReference type="NCBI Taxonomy" id="182803"/>
    <lineage>
        <taxon>Eukaryota</taxon>
        <taxon>Metazoa</taxon>
        <taxon>Ecdysozoa</taxon>
        <taxon>Arthropoda</taxon>
        <taxon>Chelicerata</taxon>
        <taxon>Arachnida</taxon>
        <taxon>Araneae</taxon>
        <taxon>Araneomorphae</taxon>
        <taxon>Entelegynae</taxon>
        <taxon>Araneoidea</taxon>
        <taxon>Araneidae</taxon>
        <taxon>Araneus</taxon>
    </lineage>
</organism>
<evidence type="ECO:0000256" key="1">
    <source>
        <dbReference type="PROSITE-ProRule" id="PRU00042"/>
    </source>
</evidence>
<dbReference type="InterPro" id="IPR000477">
    <property type="entry name" value="RT_dom"/>
</dbReference>
<protein>
    <submittedName>
        <fullName evidence="5">Retrovirus-related Pol polyprotein from type-1 retrotransposable element R2</fullName>
    </submittedName>
</protein>
<dbReference type="InterPro" id="IPR043128">
    <property type="entry name" value="Rev_trsase/Diguanyl_cyclase"/>
</dbReference>
<feature type="region of interest" description="Disordered" evidence="2">
    <location>
        <begin position="210"/>
        <end position="241"/>
    </location>
</feature>
<dbReference type="Proteomes" id="UP000499080">
    <property type="component" value="Unassembled WGS sequence"/>
</dbReference>
<evidence type="ECO:0000313" key="6">
    <source>
        <dbReference type="Proteomes" id="UP000499080"/>
    </source>
</evidence>
<dbReference type="InterPro" id="IPR013087">
    <property type="entry name" value="Znf_C2H2_type"/>
</dbReference>
<feature type="region of interest" description="Disordered" evidence="2">
    <location>
        <begin position="267"/>
        <end position="295"/>
    </location>
</feature>
<evidence type="ECO:0000259" key="4">
    <source>
        <dbReference type="PROSITE" id="PS50878"/>
    </source>
</evidence>
<feature type="region of interest" description="Disordered" evidence="2">
    <location>
        <begin position="530"/>
        <end position="551"/>
    </location>
</feature>
<keyword evidence="1" id="KW-0863">Zinc-finger</keyword>
<dbReference type="Pfam" id="PF00078">
    <property type="entry name" value="RVT_1"/>
    <property type="match status" value="1"/>
</dbReference>
<accession>A0A4Y2UBZ6</accession>
<dbReference type="PROSITE" id="PS00028">
    <property type="entry name" value="ZINC_FINGER_C2H2_1"/>
    <property type="match status" value="1"/>
</dbReference>
<reference evidence="5 6" key="1">
    <citation type="journal article" date="2019" name="Sci. Rep.">
        <title>Orb-weaving spider Araneus ventricosus genome elucidates the spidroin gene catalogue.</title>
        <authorList>
            <person name="Kono N."/>
            <person name="Nakamura H."/>
            <person name="Ohtoshi R."/>
            <person name="Moran D.A.P."/>
            <person name="Shinohara A."/>
            <person name="Yoshida Y."/>
            <person name="Fujiwara M."/>
            <person name="Mori M."/>
            <person name="Tomita M."/>
            <person name="Arakawa K."/>
        </authorList>
    </citation>
    <scope>NUCLEOTIDE SEQUENCE [LARGE SCALE GENOMIC DNA]</scope>
</reference>
<name>A0A4Y2UBZ6_ARAVE</name>
<dbReference type="GO" id="GO:0008270">
    <property type="term" value="F:zinc ion binding"/>
    <property type="evidence" value="ECO:0007669"/>
    <property type="project" value="UniProtKB-KW"/>
</dbReference>
<feature type="compositionally biased region" description="Polar residues" evidence="2">
    <location>
        <begin position="2005"/>
        <end position="2018"/>
    </location>
</feature>
<feature type="compositionally biased region" description="Basic and acidic residues" evidence="2">
    <location>
        <begin position="271"/>
        <end position="284"/>
    </location>
</feature>
<evidence type="ECO:0000313" key="5">
    <source>
        <dbReference type="EMBL" id="GBO09521.1"/>
    </source>
</evidence>
<dbReference type="Gene3D" id="3.30.70.270">
    <property type="match status" value="1"/>
</dbReference>
<sequence>MANFVVLPTISLIEPPAPSIVNNVVLSPPKPARVTTPRSDFKTCSVILQDILHSPSPISSRTRRQLKERQTALISTSSPSHDSQPISERSNSLNVSFAHSPYASTEIEHGNSNLPIDLSPQRSDPVFSSPLDNDLSSSCQASMILSAGSLLEQKLSECVEQLASTSISLTGMSNQPEICVLPEQVMSVIRNLPVSESEICIIANPVVEQDLPKDESDSQSRSSKGGQNLKHPTFKAKKRGGLRLHMKKLHDTWKVPSNLICLDDLSDNSSDAEKSDSTNDKVEGDMLSSSDIVPNGNEKLAVSGVEMDLPACSEKASENNDTLFIEMNDVKQKVSNQTGASLEKGDIPDLPPNPALSYLDTDQLITLRNMKTEQLSPLAPSADNLKYDELSPNNLSVEEQLKLTPSPGFIPAVTVESDNTPAKMPKVKYFPDSLRCSFCEQEMSSPRSYFEHVKEFLHYEASTPALASPTLCKRCGTCFGDEESLQSHTCSPLTNTFAGIEKGLLLPPHAVSVEEMMSLTTNFHSGLVGKENSSTPPGVSVEGGSGNSDSGSPSDFLCLTCNERFHSEAMFLQHPCLSQPLACETMVRCPRCNYYASSMDLLKIHLANFHSPLFSEPEEEVCNKKSPIPSDMNAMVLYNPFSLRNCLLPPSPGPNRNCPVCGFVVRAIHNAKVPGILSRHMRKKHSCPNCEFVEEENGLLGKHLRSCRPSTLVKRNPAVRNLENSFTPTLNVSRNLPSRGLVSVSDYSRGQNPLSPAHTCAGCQTKFTFAVLLDVHCARCDKFLQLVDDPSAFAKRRTLYSCNSCGFVGKGERELEIHLLNIHGSRLPAIPSSLGTTPSAPNDLPKTRCAFNVDFTVTPPVSQDQLDADDPPPHSGTQGNRPDNERIQALRPQSIPSDNCRIQDSVNIIFPFIGGLTCTEPDCAKHFLTKSWYSTRGDLVRHLKRDHKLAIAKTFYWCSVCKMHIAKNPTNHSCLRQTGTLVRPSVPLSWNCNLCADSFTTETGLRNHKNAHAKKSIIDSGPKLQVVTPVKTRRRGRLPQVEIPEGVNEVIDSNGINVTNDTPLDILTPPQTGQETEQSLLQVYIDDIATLIEEEPSAERFSFFCSLVEQAIEEVRISQLSTPAHVNTQRSKAKRVDPKDQKTIQPLFKKNRKRAVRIITGQEGEFCKINPQVLQPYFTNAWSHSDYAGGVFVPTTEARSQILEVPFSAKEVGRKLKDAENTSAGPDRLTYFHWKSLESSSLFLSTVFNACLHFRKIPPSWKLSSTILIPKAGNLNDPVNWRPIALSSTIYKLFTKCLASRLTQWLEKYDILSPCQKGFTPFDGVVEHNYVLQRSIELARKRKKDLCIAFLDISNAFGSLPHSTIIDALNACAVGPAFVDIIKDIYSGATTKVLSESGATDSIPILSGVKQGCPISGILFDICIDPVIREIQGSHSEHRILAFADDVCLLAPSVVELQAQLDRIDVLFNSLNLKLNPKKCVSFHLSGAKPAGARDTSFFIDRTRLTSLKDGEFTKFLGKPVGFNPCPNYSSLNDMYEAAKAVMESGLSQWMRIDALKSFIYPAFQFPMRTSQFPKKAWHSIDKALRKSIKQTLSLPERASNDYLYGHRKFGSYAIPILAEECELNRLDSAFKLLTSKDEKIKIMALEHLSSTVRARMQKDSVSDADLEAYLSATFHDNDNAFSNTFTCARIASSRLKVHWQFNDGAPTLKLEDLTIKPSDRKKVLFSLRDRFRTMRSNRLLLCPKQGKAMECVAKSTASTHFLFSGEYTSFAVYRFFGSARLDLLSLRGNQPWKKNTDMSCRGCDECDLETLPHVLNHCKGRSRAWTLRHNCVADRLKKALLTKGTLLAENQCVGPLGKRPDLVFQIGKEIYIIDVTIPFENRYESFERARQEKIDKYQHLVDQYAKDGVKATVVPIIVGSLGSWDPKNDKFLLKVMSKSYLNKFRKLCCSDVLEWSRKIFVEHVTGHRQFTDPARTSHLSTNVSTTNNATASTSGLADPLAASDFNTPTDSGSSPSTYAEIAASG</sequence>
<dbReference type="SMART" id="SM00355">
    <property type="entry name" value="ZnF_C2H2"/>
    <property type="match status" value="6"/>
</dbReference>
<keyword evidence="6" id="KW-1185">Reference proteome</keyword>
<dbReference type="PROSITE" id="PS50878">
    <property type="entry name" value="RT_POL"/>
    <property type="match status" value="1"/>
</dbReference>
<keyword evidence="1" id="KW-0479">Metal-binding</keyword>
<gene>
    <name evidence="5" type="primary">PO21_35</name>
    <name evidence="5" type="ORF">AVEN_250187_1</name>
</gene>
<keyword evidence="1" id="KW-0862">Zinc</keyword>
<evidence type="ECO:0000256" key="2">
    <source>
        <dbReference type="SAM" id="MobiDB-lite"/>
    </source>
</evidence>